<name>A0A5C6Z475_9FLAO</name>
<dbReference type="OrthoDB" id="119701at2"/>
<evidence type="ECO:0000313" key="3">
    <source>
        <dbReference type="Proteomes" id="UP000321497"/>
    </source>
</evidence>
<dbReference type="RefSeq" id="WP_111843777.1">
    <property type="nucleotide sequence ID" value="NZ_UEGI01000003.1"/>
</dbReference>
<dbReference type="Gene3D" id="2.30.110.20">
    <property type="entry name" value="Hcp1-like"/>
    <property type="match status" value="1"/>
</dbReference>
<sequence>MKTKIITIALVAITSISSHLVAQEVAAKSAGYDLKKNVKCRVNPTETGFSIMFEYDAKAPIDVTVNQASGKKGYDYYKAMSEYSVNSLDNSVTEVKSPRDATSGMATGKRMHEPVRIEKKIDKSTPLLAKEVSSNITNEDSWTVGRSDGGVGKVSMQDISFTKRCAGNTTVFSVEDGDCVIPTGDCPNGDCKLKIEWTWNDGSVSQESVAGSSNSVDFLLKIEDGVCTAMAINEKGLPGDKPRKTKTKN</sequence>
<organism evidence="2 3">
    <name type="scientific">Aequorivita antarctica</name>
    <dbReference type="NCBI Taxonomy" id="153266"/>
    <lineage>
        <taxon>Bacteria</taxon>
        <taxon>Pseudomonadati</taxon>
        <taxon>Bacteroidota</taxon>
        <taxon>Flavobacteriia</taxon>
        <taxon>Flavobacteriales</taxon>
        <taxon>Flavobacteriaceae</taxon>
        <taxon>Aequorivita</taxon>
    </lineage>
</organism>
<accession>A0A5C6Z475</accession>
<dbReference type="InterPro" id="IPR036624">
    <property type="entry name" value="Hcp1-lik_sf"/>
</dbReference>
<feature type="signal peptide" evidence="1">
    <location>
        <begin position="1"/>
        <end position="22"/>
    </location>
</feature>
<evidence type="ECO:0000313" key="2">
    <source>
        <dbReference type="EMBL" id="TXD74346.1"/>
    </source>
</evidence>
<dbReference type="EMBL" id="VORT01000002">
    <property type="protein sequence ID" value="TXD74346.1"/>
    <property type="molecule type" value="Genomic_DNA"/>
</dbReference>
<keyword evidence="3" id="KW-1185">Reference proteome</keyword>
<protein>
    <submittedName>
        <fullName evidence="2">Uncharacterized protein</fullName>
    </submittedName>
</protein>
<comment type="caution">
    <text evidence="2">The sequence shown here is derived from an EMBL/GenBank/DDBJ whole genome shotgun (WGS) entry which is preliminary data.</text>
</comment>
<proteinExistence type="predicted"/>
<reference evidence="2 3" key="1">
    <citation type="submission" date="2019-08" db="EMBL/GenBank/DDBJ databases">
        <title>Genome of Aequorivita antarctica SW49 (type strain).</title>
        <authorList>
            <person name="Bowman J.P."/>
        </authorList>
    </citation>
    <scope>NUCLEOTIDE SEQUENCE [LARGE SCALE GENOMIC DNA]</scope>
    <source>
        <strain evidence="2 3">SW49</strain>
    </source>
</reference>
<feature type="chain" id="PRO_5022819112" evidence="1">
    <location>
        <begin position="23"/>
        <end position="249"/>
    </location>
</feature>
<dbReference type="SUPFAM" id="SSF141452">
    <property type="entry name" value="Hcp1-like"/>
    <property type="match status" value="1"/>
</dbReference>
<keyword evidence="1" id="KW-0732">Signal</keyword>
<evidence type="ECO:0000256" key="1">
    <source>
        <dbReference type="SAM" id="SignalP"/>
    </source>
</evidence>
<dbReference type="AlphaFoldDB" id="A0A5C6Z475"/>
<dbReference type="Pfam" id="PF05638">
    <property type="entry name" value="T6SS_HCP"/>
    <property type="match status" value="1"/>
</dbReference>
<dbReference type="InterPro" id="IPR008514">
    <property type="entry name" value="T6SS_Hcp"/>
</dbReference>
<gene>
    <name evidence="2" type="ORF">ESU54_03590</name>
</gene>
<dbReference type="Proteomes" id="UP000321497">
    <property type="component" value="Unassembled WGS sequence"/>
</dbReference>